<keyword evidence="1" id="KW-1133">Transmembrane helix</keyword>
<feature type="non-terminal residue" evidence="2">
    <location>
        <position position="1"/>
    </location>
</feature>
<organism evidence="2">
    <name type="scientific">marine sediment metagenome</name>
    <dbReference type="NCBI Taxonomy" id="412755"/>
    <lineage>
        <taxon>unclassified sequences</taxon>
        <taxon>metagenomes</taxon>
        <taxon>ecological metagenomes</taxon>
    </lineage>
</organism>
<evidence type="ECO:0000256" key="1">
    <source>
        <dbReference type="SAM" id="Phobius"/>
    </source>
</evidence>
<keyword evidence="1" id="KW-0812">Transmembrane</keyword>
<sequence length="65" mass="7556">VTGWRLVAVATVHLKLSLYLLQPFVQLLDIILQILNIVLQIFDQGKNSFWARLIQSKDLLLCQFF</sequence>
<keyword evidence="1" id="KW-0472">Membrane</keyword>
<accession>A0A0F8YIP6</accession>
<evidence type="ECO:0000313" key="2">
    <source>
        <dbReference type="EMBL" id="KKK47931.1"/>
    </source>
</evidence>
<protein>
    <submittedName>
        <fullName evidence="2">Uncharacterized protein</fullName>
    </submittedName>
</protein>
<gene>
    <name evidence="2" type="ORF">LCGC14_3150210</name>
</gene>
<dbReference type="EMBL" id="LAZR01069322">
    <property type="protein sequence ID" value="KKK47931.1"/>
    <property type="molecule type" value="Genomic_DNA"/>
</dbReference>
<reference evidence="2" key="1">
    <citation type="journal article" date="2015" name="Nature">
        <title>Complex archaea that bridge the gap between prokaryotes and eukaryotes.</title>
        <authorList>
            <person name="Spang A."/>
            <person name="Saw J.H."/>
            <person name="Jorgensen S.L."/>
            <person name="Zaremba-Niedzwiedzka K."/>
            <person name="Martijn J."/>
            <person name="Lind A.E."/>
            <person name="van Eijk R."/>
            <person name="Schleper C."/>
            <person name="Guy L."/>
            <person name="Ettema T.J."/>
        </authorList>
    </citation>
    <scope>NUCLEOTIDE SEQUENCE</scope>
</reference>
<proteinExistence type="predicted"/>
<name>A0A0F8YIP6_9ZZZZ</name>
<dbReference type="AlphaFoldDB" id="A0A0F8YIP6"/>
<comment type="caution">
    <text evidence="2">The sequence shown here is derived from an EMBL/GenBank/DDBJ whole genome shotgun (WGS) entry which is preliminary data.</text>
</comment>
<feature type="transmembrane region" description="Helical" evidence="1">
    <location>
        <begin position="20"/>
        <end position="42"/>
    </location>
</feature>